<dbReference type="Proteomes" id="UP001154282">
    <property type="component" value="Unassembled WGS sequence"/>
</dbReference>
<evidence type="ECO:0000313" key="3">
    <source>
        <dbReference type="Proteomes" id="UP001154282"/>
    </source>
</evidence>
<dbReference type="SUPFAM" id="SSF54529">
    <property type="entry name" value="Mitochondrial glycoprotein MAM33-like"/>
    <property type="match status" value="1"/>
</dbReference>
<dbReference type="EMBL" id="CAMGYJ010000005">
    <property type="protein sequence ID" value="CAI0420599.1"/>
    <property type="molecule type" value="Genomic_DNA"/>
</dbReference>
<name>A0AAV0KIH6_9ROSI</name>
<dbReference type="PANTHER" id="PTHR10826">
    <property type="entry name" value="COMPLEMENT COMPONENT 1"/>
    <property type="match status" value="1"/>
</dbReference>
<dbReference type="EMBL" id="CAMGYJ010000005">
    <property type="protein sequence ID" value="CAI0420425.1"/>
    <property type="molecule type" value="Genomic_DNA"/>
</dbReference>
<feature type="non-terminal residue" evidence="2">
    <location>
        <position position="1"/>
    </location>
</feature>
<dbReference type="InterPro" id="IPR003428">
    <property type="entry name" value="MAM33"/>
</dbReference>
<dbReference type="FunFam" id="3.10.280.10:FF:000003">
    <property type="entry name" value="Mitochondrial glycoprotein"/>
    <property type="match status" value="1"/>
</dbReference>
<keyword evidence="3" id="KW-1185">Reference proteome</keyword>
<proteinExistence type="predicted"/>
<dbReference type="GO" id="GO:0005759">
    <property type="term" value="C:mitochondrial matrix"/>
    <property type="evidence" value="ECO:0007669"/>
    <property type="project" value="InterPro"/>
</dbReference>
<sequence>VSYSASPIRVPAQVSPAFLCSLQQRDGKYGSSQKQELGIIFFSRLNPKPFHSFHCSICLSYCKIIGMALTRHLRKILPSSPKSLPFSQQVLEQCHRPQNPNSILAGLIQSNALGISRTPHTRTYMSEMRKSAFQDKMLRLLRNEIQYELDHFPPKQPVTSFGPFILVDKPGEQWIRLKRTFSADEDIKVEASMFDAAIPAPKSSGVDSKENVQLHITMVVNISKPGDDDVLEIMCSAWPDTIEITKVFIRSTKNMPAKPYVGPDFKELDDELQDSLYEFLEARGIGDEIAVFLHEYVKNKGKTEYIRWMDTVKSYMEKS</sequence>
<reference evidence="2" key="1">
    <citation type="submission" date="2022-08" db="EMBL/GenBank/DDBJ databases">
        <authorList>
            <person name="Gutierrez-Valencia J."/>
        </authorList>
    </citation>
    <scope>NUCLEOTIDE SEQUENCE</scope>
</reference>
<gene>
    <name evidence="1" type="ORF">LITE_LOCUS18376</name>
    <name evidence="2" type="ORF">LITE_LOCUS18431</name>
</gene>
<evidence type="ECO:0000313" key="2">
    <source>
        <dbReference type="EMBL" id="CAI0420599.1"/>
    </source>
</evidence>
<dbReference type="Pfam" id="PF02330">
    <property type="entry name" value="MAM33"/>
    <property type="match status" value="1"/>
</dbReference>
<evidence type="ECO:0000313" key="1">
    <source>
        <dbReference type="EMBL" id="CAI0420425.1"/>
    </source>
</evidence>
<comment type="caution">
    <text evidence="2">The sequence shown here is derived from an EMBL/GenBank/DDBJ whole genome shotgun (WGS) entry which is preliminary data.</text>
</comment>
<dbReference type="AlphaFoldDB" id="A0AAV0KIH6"/>
<dbReference type="Gene3D" id="3.10.280.10">
    <property type="entry name" value="Mitochondrial glycoprotein"/>
    <property type="match status" value="1"/>
</dbReference>
<organism evidence="2 3">
    <name type="scientific">Linum tenue</name>
    <dbReference type="NCBI Taxonomy" id="586396"/>
    <lineage>
        <taxon>Eukaryota</taxon>
        <taxon>Viridiplantae</taxon>
        <taxon>Streptophyta</taxon>
        <taxon>Embryophyta</taxon>
        <taxon>Tracheophyta</taxon>
        <taxon>Spermatophyta</taxon>
        <taxon>Magnoliopsida</taxon>
        <taxon>eudicotyledons</taxon>
        <taxon>Gunneridae</taxon>
        <taxon>Pentapetalae</taxon>
        <taxon>rosids</taxon>
        <taxon>fabids</taxon>
        <taxon>Malpighiales</taxon>
        <taxon>Linaceae</taxon>
        <taxon>Linum</taxon>
    </lineage>
</organism>
<dbReference type="PANTHER" id="PTHR10826:SF36">
    <property type="entry name" value="OS08G0439900 PROTEIN"/>
    <property type="match status" value="1"/>
</dbReference>
<dbReference type="InterPro" id="IPR036561">
    <property type="entry name" value="MAM33_sf"/>
</dbReference>
<protein>
    <recommendedName>
        <fullName evidence="4">Mitochondrial glycoprotein family protein</fullName>
    </recommendedName>
</protein>
<evidence type="ECO:0008006" key="4">
    <source>
        <dbReference type="Google" id="ProtNLM"/>
    </source>
</evidence>
<accession>A0AAV0KIH6</accession>